<evidence type="ECO:0000256" key="8">
    <source>
        <dbReference type="ARBA" id="ARBA00023242"/>
    </source>
</evidence>
<evidence type="ECO:0000256" key="2">
    <source>
        <dbReference type="ARBA" id="ARBA00011562"/>
    </source>
</evidence>
<keyword evidence="5 11" id="KW-0498">Mitosis</keyword>
<feature type="domain" description="Kinetochore protein Ndc80 CH" evidence="14">
    <location>
        <begin position="79"/>
        <end position="214"/>
    </location>
</feature>
<feature type="region of interest" description="Disordered" evidence="13">
    <location>
        <begin position="24"/>
        <end position="103"/>
    </location>
</feature>
<dbReference type="GO" id="GO:0031262">
    <property type="term" value="C:Ndc80 complex"/>
    <property type="evidence" value="ECO:0007669"/>
    <property type="project" value="UniProtKB-UniRule"/>
</dbReference>
<keyword evidence="9 11" id="KW-0131">Cell cycle</keyword>
<evidence type="ECO:0000256" key="4">
    <source>
        <dbReference type="ARBA" id="ARBA00022618"/>
    </source>
</evidence>
<dbReference type="PANTHER" id="PTHR10643">
    <property type="entry name" value="KINETOCHORE PROTEIN NDC80"/>
    <property type="match status" value="1"/>
</dbReference>
<evidence type="ECO:0000259" key="14">
    <source>
        <dbReference type="Pfam" id="PF03801"/>
    </source>
</evidence>
<dbReference type="InterPro" id="IPR005550">
    <property type="entry name" value="Kinetochore_Ndc80"/>
</dbReference>
<protein>
    <recommendedName>
        <fullName evidence="11">Kinetochore protein NDC80</fullName>
    </recommendedName>
</protein>
<keyword evidence="8 11" id="KW-0539">Nucleus</keyword>
<accession>A0AA91Q282</accession>
<evidence type="ECO:0000256" key="1">
    <source>
        <dbReference type="ARBA" id="ARBA00007050"/>
    </source>
</evidence>
<dbReference type="InterPro" id="IPR055260">
    <property type="entry name" value="Ndc80_CH"/>
</dbReference>
<proteinExistence type="inferred from homology"/>
<dbReference type="GO" id="GO:0051315">
    <property type="term" value="P:attachment of mitotic spindle microtubules to kinetochore"/>
    <property type="evidence" value="ECO:0007669"/>
    <property type="project" value="UniProtKB-UniRule"/>
</dbReference>
<dbReference type="Pfam" id="PF03801">
    <property type="entry name" value="Ndc80_HEC"/>
    <property type="match status" value="1"/>
</dbReference>
<feature type="compositionally biased region" description="Basic and acidic residues" evidence="13">
    <location>
        <begin position="94"/>
        <end position="103"/>
    </location>
</feature>
<evidence type="ECO:0000256" key="10">
    <source>
        <dbReference type="ARBA" id="ARBA00023328"/>
    </source>
</evidence>
<evidence type="ECO:0000313" key="15">
    <source>
        <dbReference type="EMBL" id="OVF09925.1"/>
    </source>
</evidence>
<feature type="compositionally biased region" description="Polar residues" evidence="13">
    <location>
        <begin position="27"/>
        <end position="39"/>
    </location>
</feature>
<dbReference type="Gene3D" id="1.10.418.30">
    <property type="entry name" value="Ncd80 complex, Ncd80 subunit"/>
    <property type="match status" value="1"/>
</dbReference>
<evidence type="ECO:0000256" key="6">
    <source>
        <dbReference type="ARBA" id="ARBA00022838"/>
    </source>
</evidence>
<reference evidence="15 16" key="1">
    <citation type="submission" date="2017-04" db="EMBL/GenBank/DDBJ databases">
        <title>Draft genome of the yeast Clavispora lusitaniae type strain CBS 6936.</title>
        <authorList>
            <person name="Durrens P."/>
            <person name="Klopp C."/>
            <person name="Biteau N."/>
            <person name="Fitton-Ouhabi V."/>
            <person name="Dementhon K."/>
            <person name="Accoceberry I."/>
            <person name="Sherman D.J."/>
            <person name="Noel T."/>
        </authorList>
    </citation>
    <scope>NUCLEOTIDE SEQUENCE [LARGE SCALE GENOMIC DNA]</scope>
    <source>
        <strain evidence="15 16">CBS 6936</strain>
    </source>
</reference>
<evidence type="ECO:0000256" key="11">
    <source>
        <dbReference type="RuleBase" id="RU368072"/>
    </source>
</evidence>
<feature type="compositionally biased region" description="Polar residues" evidence="13">
    <location>
        <begin position="47"/>
        <end position="70"/>
    </location>
</feature>
<feature type="coiled-coil region" evidence="12">
    <location>
        <begin position="462"/>
        <end position="510"/>
    </location>
</feature>
<dbReference type="EMBL" id="LYUB02000003">
    <property type="protein sequence ID" value="OVF09925.1"/>
    <property type="molecule type" value="Genomic_DNA"/>
</dbReference>
<evidence type="ECO:0000256" key="5">
    <source>
        <dbReference type="ARBA" id="ARBA00022776"/>
    </source>
</evidence>
<dbReference type="GO" id="GO:0005634">
    <property type="term" value="C:nucleus"/>
    <property type="evidence" value="ECO:0007669"/>
    <property type="project" value="UniProtKB-SubCell"/>
</dbReference>
<dbReference type="AlphaFoldDB" id="A0AA91Q282"/>
<evidence type="ECO:0000256" key="7">
    <source>
        <dbReference type="ARBA" id="ARBA00023054"/>
    </source>
</evidence>
<comment type="caution">
    <text evidence="15">The sequence shown here is derived from an EMBL/GenBank/DDBJ whole genome shotgun (WGS) entry which is preliminary data.</text>
</comment>
<keyword evidence="6 11" id="KW-0995">Kinetochore</keyword>
<dbReference type="GO" id="GO:0051301">
    <property type="term" value="P:cell division"/>
    <property type="evidence" value="ECO:0007669"/>
    <property type="project" value="UniProtKB-UniRule"/>
</dbReference>
<evidence type="ECO:0000313" key="16">
    <source>
        <dbReference type="Proteomes" id="UP000195602"/>
    </source>
</evidence>
<feature type="coiled-coil region" evidence="12">
    <location>
        <begin position="280"/>
        <end position="404"/>
    </location>
</feature>
<feature type="compositionally biased region" description="Low complexity" evidence="13">
    <location>
        <begin position="80"/>
        <end position="93"/>
    </location>
</feature>
<keyword evidence="4 11" id="KW-0132">Cell division</keyword>
<comment type="subcellular location">
    <subcellularLocation>
        <location evidence="11">Chromosome</location>
        <location evidence="11">Centromere</location>
        <location evidence="11">Kinetochore</location>
    </subcellularLocation>
    <subcellularLocation>
        <location evidence="11">Nucleus</location>
    </subcellularLocation>
</comment>
<dbReference type="Proteomes" id="UP000195602">
    <property type="component" value="Unassembled WGS sequence"/>
</dbReference>
<dbReference type="InterPro" id="IPR038273">
    <property type="entry name" value="Ndc80_sf"/>
</dbReference>
<evidence type="ECO:0000256" key="13">
    <source>
        <dbReference type="SAM" id="MobiDB-lite"/>
    </source>
</evidence>
<evidence type="ECO:0000256" key="12">
    <source>
        <dbReference type="SAM" id="Coils"/>
    </source>
</evidence>
<comment type="similarity">
    <text evidence="1 11">Belongs to the NDC80/HEC1 family.</text>
</comment>
<comment type="subunit">
    <text evidence="2">Component of the NDC80 complex, which consists of NDC80, NUF2, SPC24 and SPC25.</text>
</comment>
<dbReference type="KEGG" id="clus:A9F13_03g00473"/>
<dbReference type="FunFam" id="1.10.418.30:FF:000001">
    <property type="entry name" value="Probable kinetochore protein ndc80"/>
    <property type="match status" value="1"/>
</dbReference>
<evidence type="ECO:0000256" key="3">
    <source>
        <dbReference type="ARBA" id="ARBA00022454"/>
    </source>
</evidence>
<keyword evidence="10 11" id="KW-0137">Centromere</keyword>
<organism evidence="15 16">
    <name type="scientific">Clavispora lusitaniae</name>
    <name type="common">Candida lusitaniae</name>
    <dbReference type="NCBI Taxonomy" id="36911"/>
    <lineage>
        <taxon>Eukaryota</taxon>
        <taxon>Fungi</taxon>
        <taxon>Dikarya</taxon>
        <taxon>Ascomycota</taxon>
        <taxon>Saccharomycotina</taxon>
        <taxon>Pichiomycetes</taxon>
        <taxon>Metschnikowiaceae</taxon>
        <taxon>Clavispora</taxon>
    </lineage>
</organism>
<gene>
    <name evidence="15" type="ORF">A9F13_03g00473</name>
</gene>
<comment type="function">
    <text evidence="11">Acts as a component of the essential kinetochore-associated NDC80 complex, which is required for chromosome segregation and spindle checkpoint activity.</text>
</comment>
<name>A0AA91Q282_CLALS</name>
<evidence type="ECO:0000256" key="9">
    <source>
        <dbReference type="ARBA" id="ARBA00023306"/>
    </source>
</evidence>
<sequence>MTDTHSTPLAAQLLKKASRLSLAGATRASSGFRTSNSFESTKRRSTLLMTPASNKRTSNLNGSVLPASQSSGGGQNVPMSNSQLSSSYSQSSQRRGDSRPLRDKNYQSLISQEIYDFLTANKFELEMNHPIMLKTLQSPTQKDFVLIFQFLYGRIDPNYKFTRSIETEVFALLKTLNYPYLDGINRSSISAVGGQNWPSFLGMLYWLVKLNLALSNLNEDYFIAPDDVFDRVFIKYIISSYRAFIDQKEDYSDFYEEMKRGFESANSEVLQEVQSKKEAEKLLRQEFDLLNRQYREVEEAEAKSKALENDLRQFSEYMVKMKERQSKWGEILQQMETEITNAENQLKALEMEKKTYENSIINKGYTIADIDKSNQERDKLSKSIDAVSNKIEDARENLQRSDSHLRQSFQSLESFVNQYNLMTHKISSDDSFRLTLNSSLIEDDTKGYDYEQVLNRPLREEKIRLLSRRTELNQEVHNIQEECIKIVEQVDQYSEKIFDQQEEIESLEATVAKNKSTQEEIYETMVSEGTSYSAQIEKLDRELQGLQINVNKGIIEAETRHKNLKIAYQEWKYHIKEQREVLHDSVQRLIDYIISFKLNVQENIEELDALTLKELEHEQGLEGSISE</sequence>
<keyword evidence="3 11" id="KW-0158">Chromosome</keyword>
<keyword evidence="7 12" id="KW-0175">Coiled coil</keyword>
<dbReference type="PANTHER" id="PTHR10643:SF2">
    <property type="entry name" value="KINETOCHORE PROTEIN NDC80 HOMOLOG"/>
    <property type="match status" value="1"/>
</dbReference>